<feature type="domain" description="Calcineurin-like phosphoesterase" evidence="2">
    <location>
        <begin position="5"/>
        <end position="236"/>
    </location>
</feature>
<dbReference type="Pfam" id="PF00149">
    <property type="entry name" value="Metallophos"/>
    <property type="match status" value="1"/>
</dbReference>
<feature type="compositionally biased region" description="Basic and acidic residues" evidence="1">
    <location>
        <begin position="781"/>
        <end position="793"/>
    </location>
</feature>
<proteinExistence type="predicted"/>
<dbReference type="EMBL" id="CCAE010000047">
    <property type="protein sequence ID" value="CDN89575.1"/>
    <property type="molecule type" value="Genomic_DNA"/>
</dbReference>
<organism evidence="4 5">
    <name type="scientific">Hydrogenophaga intermedia</name>
    <dbReference type="NCBI Taxonomy" id="65786"/>
    <lineage>
        <taxon>Bacteria</taxon>
        <taxon>Pseudomonadati</taxon>
        <taxon>Pseudomonadota</taxon>
        <taxon>Betaproteobacteria</taxon>
        <taxon>Burkholderiales</taxon>
        <taxon>Comamonadaceae</taxon>
        <taxon>Hydrogenophaga</taxon>
    </lineage>
</organism>
<evidence type="ECO:0000256" key="1">
    <source>
        <dbReference type="SAM" id="MobiDB-lite"/>
    </source>
</evidence>
<name>A0A1L1PWC6_HYDIT</name>
<reference evidence="5" key="1">
    <citation type="submission" date="2014-11" db="EMBL/GenBank/DDBJ databases">
        <title>Draft genome sequence of Hydrogenophaga intermedia S1.</title>
        <authorList>
            <person name="Gan H.M."/>
            <person name="Chew T.H."/>
            <person name="Stolz A."/>
        </authorList>
    </citation>
    <scope>NUCLEOTIDE SEQUENCE [LARGE SCALE GENOMIC DNA]</scope>
    <source>
        <strain evidence="5">S1</strain>
    </source>
</reference>
<keyword evidence="5" id="KW-1185">Reference proteome</keyword>
<gene>
    <name evidence="4" type="ORF">BN948_04014</name>
</gene>
<dbReference type="Pfam" id="PF24406">
    <property type="entry name" value="nSTAND_NTPase4"/>
    <property type="match status" value="1"/>
</dbReference>
<evidence type="ECO:0000313" key="5">
    <source>
        <dbReference type="Proteomes" id="UP000028878"/>
    </source>
</evidence>
<evidence type="ECO:0000259" key="3">
    <source>
        <dbReference type="Pfam" id="PF24406"/>
    </source>
</evidence>
<dbReference type="Gene3D" id="3.60.21.10">
    <property type="match status" value="1"/>
</dbReference>
<dbReference type="InterPro" id="IPR029052">
    <property type="entry name" value="Metallo-depent_PP-like"/>
</dbReference>
<dbReference type="SUPFAM" id="SSF56300">
    <property type="entry name" value="Metallo-dependent phosphatases"/>
    <property type="match status" value="1"/>
</dbReference>
<dbReference type="AlphaFoldDB" id="A0A1L1PWC6"/>
<dbReference type="RefSeq" id="WP_009519543.1">
    <property type="nucleotide sequence ID" value="NZ_CCAE010000047.1"/>
</dbReference>
<evidence type="ECO:0000259" key="2">
    <source>
        <dbReference type="Pfam" id="PF00149"/>
    </source>
</evidence>
<dbReference type="Proteomes" id="UP000028878">
    <property type="component" value="Unassembled WGS sequence"/>
</dbReference>
<sequence>MTVLILHLSDIHIRGDKDPILKQGDRIAACTFAALPEAAAVFIAVTGDIAYSGDQTQYDAARGLFESIRKNIQAEKDLPVHFVMAPGNHDCDFSLSNAPRQLTLDAIREKPEKLDDDVIALGASVQGAYRAFSESFESPGETRVGDQLWTSHRFSVEGVELIFDSLNVSWCSNLHEAPGTLIFPVERYKNRRNDAADYRVVLMHHPLNWFSQTMYHPLRQLVRGLANVVVSGHEHVGGVGEDINAETGHSAYIEGCVLQGHHGLSDSSFNVAIFNLAEGTYQNTRYKWDGVARYLASEEGSWADFRTLPKKVRNEFEISSHFEQLLSDPGGIFGARGAPLALRDLYVYADVHAHQSNDERRVKIPLNTTIFHDSSRLEGGVLLTGEEKSGATSLLYMLFKHFHERGLVPIYLRGAELRTVSEREFDQAVAKAVESQYGLGSSARYAQIPKTKKLLLLDDFDDGPIRHGASRAKLLVMAASRFNRFLLTANDSFDFSGTIRPHTEGKLTDLEEFKLLPFGFAKRAELVKRWLVRTSSDGTLDEGQLLQRCDAAERVLNDVMAKNIVPSLPLYLLTLLQSYESGVQGGFEESGLSEYYDFLLKAGLESAQIPRNQWTGIIEYCAHLAWQLHATENKELSEDELRIFNERYSKEQVRVELSTRIASLVKARVLAQHGDFFRFRYHYIYYYLKGKYLSRKMNDLEVQAYVRKCCAHLYVRENANTVLFLAHHSFEDPLFLRCVVDAVEKPFSAYPAVEFTGRDTVEIRDFVKDLPALTYSGKSPEQARHEANRRRDELDDGSDGLADRKEDLEEDEFVAHLISLFKAVEILGQILKNQIERIPRNQRVDLLSKVMHGPLRAVTAYFNLFTTDQAAVLNELTDVLAKRKEAGTEEERKKMAQQLVAWLLQTSTAGFLLKAIVSTSSDALIDDIRAAAGTIGSPAARLIATGVKLDSPGRLPQREMEKLLDDFGSDFIAVRVLQMLTLRRLYMFKTDERDKQWLASKGVVTLPYQHAVEYKTRNTKLLGNA</sequence>
<dbReference type="GO" id="GO:0016787">
    <property type="term" value="F:hydrolase activity"/>
    <property type="evidence" value="ECO:0007669"/>
    <property type="project" value="InterPro"/>
</dbReference>
<feature type="domain" description="STAND NTPase 4 small alpha/beta" evidence="3">
    <location>
        <begin position="634"/>
        <end position="687"/>
    </location>
</feature>
<evidence type="ECO:0000313" key="4">
    <source>
        <dbReference type="EMBL" id="CDN89575.1"/>
    </source>
</evidence>
<dbReference type="InterPro" id="IPR004843">
    <property type="entry name" value="Calcineurin-like_PHP"/>
</dbReference>
<accession>A0A1L1PWC6</accession>
<dbReference type="InterPro" id="IPR057123">
    <property type="entry name" value="STAND_NTPase4_dom"/>
</dbReference>
<feature type="region of interest" description="Disordered" evidence="1">
    <location>
        <begin position="778"/>
        <end position="802"/>
    </location>
</feature>
<protein>
    <submittedName>
        <fullName evidence="4">Putative metallophosphoesterase protein</fullName>
    </submittedName>
</protein>